<dbReference type="GO" id="GO:0016787">
    <property type="term" value="F:hydrolase activity"/>
    <property type="evidence" value="ECO:0007669"/>
    <property type="project" value="UniProtKB-KW"/>
</dbReference>
<dbReference type="InterPro" id="IPR005754">
    <property type="entry name" value="Sortase"/>
</dbReference>
<dbReference type="EMBL" id="CP042383">
    <property type="protein sequence ID" value="QEA41736.1"/>
    <property type="molecule type" value="Genomic_DNA"/>
</dbReference>
<feature type="transmembrane region" description="Helical" evidence="3">
    <location>
        <begin position="12"/>
        <end position="37"/>
    </location>
</feature>
<dbReference type="InterPro" id="IPR042002">
    <property type="entry name" value="Sortase_C"/>
</dbReference>
<dbReference type="KEGG" id="lpse:FGL85_04125"/>
<dbReference type="CDD" id="cd05827">
    <property type="entry name" value="Sortase_C"/>
    <property type="match status" value="1"/>
</dbReference>
<evidence type="ECO:0000256" key="1">
    <source>
        <dbReference type="ARBA" id="ARBA00022801"/>
    </source>
</evidence>
<gene>
    <name evidence="4" type="ORF">FGL85_04125</name>
</gene>
<sequence>MTKKKRTKQNFILNLIFLIGFLVALYPFYVGALNHFIDEQRIKTLQSQTNKNILSKEASMRKKNAKLRQDGIVAGSDPFSGSTYNEHVDLKKHLIGKISISKIGLDIPLFDTTNEETLNYGATVLQGTSFPIGGEGTHSVISAHRGLASRVLFTNLNKVKKNDVFVLTVLHKKLAYKVFKIQIVKPEDYQGLKIEPNKDLVTLLTCTPYMINSHRLLVTGYRVPYTADMTKKIDTANKWHTLKQGIILIGVVLLLIGQFFLLCRKIVMMKLSKKKFNFSFYRLNKNGEPIADIGYQLFSKNGKVTLKRDGAPLIRYSNLDGQVVFDNLPGNMYVMKEMGIPNQNKVKIGVKKISDRHMSFYPKKQDQSYFNSKNGKNWIKL</sequence>
<dbReference type="RefSeq" id="WP_147651232.1">
    <property type="nucleotide sequence ID" value="NZ_CP042383.1"/>
</dbReference>
<name>A0A5B8SYJ0_LEUPS</name>
<reference evidence="4 5" key="1">
    <citation type="submission" date="2019-06" db="EMBL/GenBank/DDBJ databases">
        <title>Genome analyses of bacteria isolated from kimchi.</title>
        <authorList>
            <person name="Lee S."/>
            <person name="Ahn S."/>
            <person name="Roh S."/>
        </authorList>
    </citation>
    <scope>NUCLEOTIDE SEQUENCE [LARGE SCALE GENOMIC DNA]</scope>
    <source>
        <strain evidence="4 5">CBA3630</strain>
    </source>
</reference>
<dbReference type="AlphaFoldDB" id="A0A5B8SYJ0"/>
<dbReference type="SUPFAM" id="SSF63817">
    <property type="entry name" value="Sortase"/>
    <property type="match status" value="1"/>
</dbReference>
<evidence type="ECO:0000256" key="2">
    <source>
        <dbReference type="PIRSR" id="PIRSR605754-1"/>
    </source>
</evidence>
<keyword evidence="3" id="KW-1133">Transmembrane helix</keyword>
<dbReference type="NCBIfam" id="NF033745">
    <property type="entry name" value="class_C_sortase"/>
    <property type="match status" value="1"/>
</dbReference>
<keyword evidence="3" id="KW-0472">Membrane</keyword>
<evidence type="ECO:0000313" key="4">
    <source>
        <dbReference type="EMBL" id="QEA41736.1"/>
    </source>
</evidence>
<evidence type="ECO:0000256" key="3">
    <source>
        <dbReference type="SAM" id="Phobius"/>
    </source>
</evidence>
<dbReference type="Pfam" id="PF04203">
    <property type="entry name" value="Sortase"/>
    <property type="match status" value="1"/>
</dbReference>
<protein>
    <submittedName>
        <fullName evidence="4">Class C sortase</fullName>
    </submittedName>
</protein>
<dbReference type="NCBIfam" id="TIGR01076">
    <property type="entry name" value="sortase_fam"/>
    <property type="match status" value="1"/>
</dbReference>
<keyword evidence="1" id="KW-0378">Hydrolase</keyword>
<feature type="transmembrane region" description="Helical" evidence="3">
    <location>
        <begin position="245"/>
        <end position="267"/>
    </location>
</feature>
<feature type="active site" description="Proton donor/acceptor" evidence="2">
    <location>
        <position position="144"/>
    </location>
</feature>
<proteinExistence type="predicted"/>
<dbReference type="Gene3D" id="2.40.260.10">
    <property type="entry name" value="Sortase"/>
    <property type="match status" value="1"/>
</dbReference>
<feature type="active site" description="Acyl-thioester intermediate" evidence="2">
    <location>
        <position position="206"/>
    </location>
</feature>
<evidence type="ECO:0000313" key="5">
    <source>
        <dbReference type="Proteomes" id="UP000321296"/>
    </source>
</evidence>
<keyword evidence="3" id="KW-0812">Transmembrane</keyword>
<dbReference type="Proteomes" id="UP000321296">
    <property type="component" value="Chromosome"/>
</dbReference>
<dbReference type="InterPro" id="IPR023365">
    <property type="entry name" value="Sortase_dom-sf"/>
</dbReference>
<organism evidence="4 5">
    <name type="scientific">Leuconostoc pseudomesenteroides</name>
    <dbReference type="NCBI Taxonomy" id="33968"/>
    <lineage>
        <taxon>Bacteria</taxon>
        <taxon>Bacillati</taxon>
        <taxon>Bacillota</taxon>
        <taxon>Bacilli</taxon>
        <taxon>Lactobacillales</taxon>
        <taxon>Lactobacillaceae</taxon>
        <taxon>Leuconostoc</taxon>
    </lineage>
</organism>
<accession>A0A5B8SYJ0</accession>